<organism evidence="3 4">
    <name type="scientific">Enhygromyxa salina</name>
    <dbReference type="NCBI Taxonomy" id="215803"/>
    <lineage>
        <taxon>Bacteria</taxon>
        <taxon>Pseudomonadati</taxon>
        <taxon>Myxococcota</taxon>
        <taxon>Polyangia</taxon>
        <taxon>Nannocystales</taxon>
        <taxon>Nannocystaceae</taxon>
        <taxon>Enhygromyxa</taxon>
    </lineage>
</organism>
<feature type="transmembrane region" description="Helical" evidence="2">
    <location>
        <begin position="6"/>
        <end position="27"/>
    </location>
</feature>
<keyword evidence="2" id="KW-1133">Transmembrane helix</keyword>
<evidence type="ECO:0000256" key="1">
    <source>
        <dbReference type="SAM" id="MobiDB-lite"/>
    </source>
</evidence>
<gene>
    <name evidence="3" type="ORF">DB30_01359</name>
</gene>
<sequence length="149" mass="16328">MTIESVVIIIVGFAATVFLLSFSWWLWTRAPAPAPRTQAPRVVGPPLGPPPGADQWMGWAQPGVPSAPPSPERERFEQSTLVPVTEFMPNGDEGDLDRARTMFFLKKEPEQTEILSDALDLEFGQASATQRPPPPRRSLPPPPPPPPSK</sequence>
<proteinExistence type="predicted"/>
<feature type="compositionally biased region" description="Low complexity" evidence="1">
    <location>
        <begin position="35"/>
        <end position="45"/>
    </location>
</feature>
<evidence type="ECO:0000313" key="3">
    <source>
        <dbReference type="EMBL" id="KIG18250.1"/>
    </source>
</evidence>
<protein>
    <submittedName>
        <fullName evidence="3">Uncharacterized protein</fullName>
    </submittedName>
</protein>
<feature type="compositionally biased region" description="Pro residues" evidence="1">
    <location>
        <begin position="131"/>
        <end position="149"/>
    </location>
</feature>
<accession>A0A0C2D9K3</accession>
<dbReference type="EMBL" id="JMCC02000013">
    <property type="protein sequence ID" value="KIG18250.1"/>
    <property type="molecule type" value="Genomic_DNA"/>
</dbReference>
<evidence type="ECO:0000313" key="4">
    <source>
        <dbReference type="Proteomes" id="UP000031599"/>
    </source>
</evidence>
<reference evidence="3 4" key="1">
    <citation type="submission" date="2014-12" db="EMBL/GenBank/DDBJ databases">
        <title>Genome assembly of Enhygromyxa salina DSM 15201.</title>
        <authorList>
            <person name="Sharma G."/>
            <person name="Subramanian S."/>
        </authorList>
    </citation>
    <scope>NUCLEOTIDE SEQUENCE [LARGE SCALE GENOMIC DNA]</scope>
    <source>
        <strain evidence="3 4">DSM 15201</strain>
    </source>
</reference>
<keyword evidence="2" id="KW-0812">Transmembrane</keyword>
<feature type="region of interest" description="Disordered" evidence="1">
    <location>
        <begin position="35"/>
        <end position="79"/>
    </location>
</feature>
<name>A0A0C2D9K3_9BACT</name>
<keyword evidence="2" id="KW-0472">Membrane</keyword>
<evidence type="ECO:0000256" key="2">
    <source>
        <dbReference type="SAM" id="Phobius"/>
    </source>
</evidence>
<dbReference type="AlphaFoldDB" id="A0A0C2D9K3"/>
<dbReference type="Proteomes" id="UP000031599">
    <property type="component" value="Unassembled WGS sequence"/>
</dbReference>
<dbReference type="RefSeq" id="WP_052547134.1">
    <property type="nucleotide sequence ID" value="NZ_JMCC02000013.1"/>
</dbReference>
<comment type="caution">
    <text evidence="3">The sequence shown here is derived from an EMBL/GenBank/DDBJ whole genome shotgun (WGS) entry which is preliminary data.</text>
</comment>
<feature type="region of interest" description="Disordered" evidence="1">
    <location>
        <begin position="115"/>
        <end position="149"/>
    </location>
</feature>